<sequence length="45" mass="5599">MVYVKLFSSLIRDWYAPQHAILKRRKLEPFNVTIFFNHLRRDQCF</sequence>
<accession>A0A0A9ABP3</accession>
<protein>
    <submittedName>
        <fullName evidence="1">Uncharacterized protein</fullName>
    </submittedName>
</protein>
<dbReference type="EMBL" id="GBRH01248821">
    <property type="protein sequence ID" value="JAD49074.1"/>
    <property type="molecule type" value="Transcribed_RNA"/>
</dbReference>
<reference evidence="1" key="1">
    <citation type="submission" date="2014-09" db="EMBL/GenBank/DDBJ databases">
        <authorList>
            <person name="Magalhaes I.L.F."/>
            <person name="Oliveira U."/>
            <person name="Santos F.R."/>
            <person name="Vidigal T.H.D.A."/>
            <person name="Brescovit A.D."/>
            <person name="Santos A.J."/>
        </authorList>
    </citation>
    <scope>NUCLEOTIDE SEQUENCE</scope>
    <source>
        <tissue evidence="1">Shoot tissue taken approximately 20 cm above the soil surface</tissue>
    </source>
</reference>
<proteinExistence type="predicted"/>
<dbReference type="AlphaFoldDB" id="A0A0A9ABP3"/>
<name>A0A0A9ABP3_ARUDO</name>
<reference evidence="1" key="2">
    <citation type="journal article" date="2015" name="Data Brief">
        <title>Shoot transcriptome of the giant reed, Arundo donax.</title>
        <authorList>
            <person name="Barrero R.A."/>
            <person name="Guerrero F.D."/>
            <person name="Moolhuijzen P."/>
            <person name="Goolsby J.A."/>
            <person name="Tidwell J."/>
            <person name="Bellgard S.E."/>
            <person name="Bellgard M.I."/>
        </authorList>
    </citation>
    <scope>NUCLEOTIDE SEQUENCE</scope>
    <source>
        <tissue evidence="1">Shoot tissue taken approximately 20 cm above the soil surface</tissue>
    </source>
</reference>
<organism evidence="1">
    <name type="scientific">Arundo donax</name>
    <name type="common">Giant reed</name>
    <name type="synonym">Donax arundinaceus</name>
    <dbReference type="NCBI Taxonomy" id="35708"/>
    <lineage>
        <taxon>Eukaryota</taxon>
        <taxon>Viridiplantae</taxon>
        <taxon>Streptophyta</taxon>
        <taxon>Embryophyta</taxon>
        <taxon>Tracheophyta</taxon>
        <taxon>Spermatophyta</taxon>
        <taxon>Magnoliopsida</taxon>
        <taxon>Liliopsida</taxon>
        <taxon>Poales</taxon>
        <taxon>Poaceae</taxon>
        <taxon>PACMAD clade</taxon>
        <taxon>Arundinoideae</taxon>
        <taxon>Arundineae</taxon>
        <taxon>Arundo</taxon>
    </lineage>
</organism>
<evidence type="ECO:0000313" key="1">
    <source>
        <dbReference type="EMBL" id="JAD49074.1"/>
    </source>
</evidence>